<feature type="transmembrane region" description="Helical" evidence="1">
    <location>
        <begin position="331"/>
        <end position="351"/>
    </location>
</feature>
<organism evidence="3">
    <name type="scientific">Phaeodactylum tricornutum</name>
    <name type="common">Diatom</name>
    <dbReference type="NCBI Taxonomy" id="2850"/>
    <lineage>
        <taxon>Eukaryota</taxon>
        <taxon>Sar</taxon>
        <taxon>Stramenopiles</taxon>
        <taxon>Ochrophyta</taxon>
        <taxon>Bacillariophyta</taxon>
        <taxon>Bacillariophyceae</taxon>
        <taxon>Bacillariophycidae</taxon>
        <taxon>Naviculales</taxon>
        <taxon>Phaeodactylaceae</taxon>
        <taxon>Phaeodactylum</taxon>
    </lineage>
</organism>
<dbReference type="EMBL" id="OU594943">
    <property type="protein sequence ID" value="CAG9285074.1"/>
    <property type="molecule type" value="Genomic_DNA"/>
</dbReference>
<dbReference type="Proteomes" id="UP000836788">
    <property type="component" value="Chromosome 2"/>
</dbReference>
<accession>A0A8J9X4W3</accession>
<protein>
    <submittedName>
        <fullName evidence="3">Uncharacterized protein</fullName>
    </submittedName>
</protein>
<evidence type="ECO:0000256" key="2">
    <source>
        <dbReference type="SAM" id="SignalP"/>
    </source>
</evidence>
<proteinExistence type="predicted"/>
<dbReference type="PANTHER" id="PTHR36978:SF4">
    <property type="entry name" value="P-LOOP CONTAINING NUCLEOSIDE TRIPHOSPHATE HYDROLASE PROTEIN"/>
    <property type="match status" value="1"/>
</dbReference>
<keyword evidence="1" id="KW-1133">Transmembrane helix</keyword>
<dbReference type="SUPFAM" id="SSF52540">
    <property type="entry name" value="P-loop containing nucleoside triphosphate hydrolases"/>
    <property type="match status" value="1"/>
</dbReference>
<gene>
    <name evidence="3" type="ORF">PTTT1_LOCUS27876</name>
</gene>
<dbReference type="InterPro" id="IPR027417">
    <property type="entry name" value="P-loop_NTPase"/>
</dbReference>
<name>A0A8J9X4W3_PHATR</name>
<keyword evidence="1" id="KW-0472">Membrane</keyword>
<evidence type="ECO:0000313" key="3">
    <source>
        <dbReference type="EMBL" id="CAG9285074.1"/>
    </source>
</evidence>
<dbReference type="AlphaFoldDB" id="A0A8J9X4W3"/>
<dbReference type="InterPro" id="IPR040632">
    <property type="entry name" value="Sulfotransfer_4"/>
</dbReference>
<dbReference type="Gene3D" id="3.40.50.300">
    <property type="entry name" value="P-loop containing nucleotide triphosphate hydrolases"/>
    <property type="match status" value="1"/>
</dbReference>
<keyword evidence="2" id="KW-0732">Signal</keyword>
<reference evidence="3" key="1">
    <citation type="submission" date="2022-02" db="EMBL/GenBank/DDBJ databases">
        <authorList>
            <person name="Giguere J D."/>
        </authorList>
    </citation>
    <scope>NUCLEOTIDE SEQUENCE</scope>
    <source>
        <strain evidence="3">CCAP 1055/1</strain>
    </source>
</reference>
<feature type="signal peptide" evidence="2">
    <location>
        <begin position="1"/>
        <end position="18"/>
    </location>
</feature>
<dbReference type="PANTHER" id="PTHR36978">
    <property type="entry name" value="P-LOOP CONTAINING NUCLEOTIDE TRIPHOSPHATE HYDROLASE"/>
    <property type="match status" value="1"/>
</dbReference>
<keyword evidence="1" id="KW-0812">Transmembrane</keyword>
<evidence type="ECO:0000256" key="1">
    <source>
        <dbReference type="SAM" id="Phobius"/>
    </source>
</evidence>
<dbReference type="Pfam" id="PF17784">
    <property type="entry name" value="Sulfotransfer_4"/>
    <property type="match status" value="1"/>
</dbReference>
<sequence length="360" mass="41400">MISTPRLTLYAMLTISLAFWLIPGKPSLGFAFADAEPALATNLHRRLPTDDSTTRLGEAFRFVTDFIFTRHSLAFTGEQQGLRVIGAGFPRTGTKSQEAALHSLGHRIYDLRSILENRHAQRWVDAAKAWKQRGDLQPSHKLLQEMEHAGYTATLDFPMNLFALAFAELRPQAKVIFSVRDNEEKWVESWAYITKVLGHFTTRPWSWIIPRFDFAAELLLILQDFTWWAGEHQSNVDRPLPWFEILRTNPMLDSPEGRQEWIELHRRFQRELEESLPPDRLLVYNVKQGWAPLIPFLGLDDSLMEVDFPNVNDRKSIQVVRNAMDIIGAGLPLWILAILFMAYRTLGLVGFSKRTKAKTT</sequence>
<feature type="chain" id="PRO_5035464663" evidence="2">
    <location>
        <begin position="19"/>
        <end position="360"/>
    </location>
</feature>